<organism evidence="3 4">
    <name type="scientific">Brevibacillus fluminis</name>
    <dbReference type="NCBI Taxonomy" id="511487"/>
    <lineage>
        <taxon>Bacteria</taxon>
        <taxon>Bacillati</taxon>
        <taxon>Bacillota</taxon>
        <taxon>Bacilli</taxon>
        <taxon>Bacillales</taxon>
        <taxon>Paenibacillaceae</taxon>
        <taxon>Brevibacillus</taxon>
    </lineage>
</organism>
<dbReference type="AlphaFoldDB" id="A0A3M8CXI1"/>
<sequence length="358" mass="40345">MRSLFYRFQLVCIALLLGCSPNAQQPANQQSHTQELHISQSEPARKPGMIVLGWNAFGTTSTYIEQGSIAWNMNVVSPRWFTLNKDNLVAGEVDPSYVEWAHKAGKQVWAFFGNKFDADLTDDIISNKKNQIEIANKLKNALVDNQVDGLNIDFENIKEKNRDDYVGFVATIKRALAPHNIVVTVDVTRTNPDPVWSGSFDRRGLGKVADYIVMMGYDEDLGGGGKVGSVASLPWVEEGVQLLIKDVPAKKVILATPFYTREWVTDPTTNGTNKFDRTMVEMEQIIKEKGLQKKWDDRAKQNYVEYMEKGLKHQMWVEDEVSMKQRLGLVDKYGLKGVAVWAVGLEKPSIWSVFGLPN</sequence>
<evidence type="ECO:0000313" key="3">
    <source>
        <dbReference type="EMBL" id="RNB80149.1"/>
    </source>
</evidence>
<feature type="chain" id="PRO_5039091536" description="GH18 domain-containing protein" evidence="1">
    <location>
        <begin position="24"/>
        <end position="358"/>
    </location>
</feature>
<accession>A0A3M8CXI1</accession>
<feature type="signal peptide" evidence="1">
    <location>
        <begin position="1"/>
        <end position="23"/>
    </location>
</feature>
<dbReference type="InterPro" id="IPR017853">
    <property type="entry name" value="GH"/>
</dbReference>
<dbReference type="GO" id="GO:0008061">
    <property type="term" value="F:chitin binding"/>
    <property type="evidence" value="ECO:0007669"/>
    <property type="project" value="InterPro"/>
</dbReference>
<evidence type="ECO:0000259" key="2">
    <source>
        <dbReference type="PROSITE" id="PS51910"/>
    </source>
</evidence>
<dbReference type="PANTHER" id="PTHR46066">
    <property type="entry name" value="CHITINASE DOMAIN-CONTAINING PROTEIN 1 FAMILY MEMBER"/>
    <property type="match status" value="1"/>
</dbReference>
<dbReference type="RefSeq" id="WP_122921133.1">
    <property type="nucleotide sequence ID" value="NZ_RHHQ01000025.1"/>
</dbReference>
<dbReference type="Gene3D" id="3.10.50.10">
    <property type="match status" value="1"/>
</dbReference>
<dbReference type="EMBL" id="RHHQ01000025">
    <property type="protein sequence ID" value="RNB80149.1"/>
    <property type="molecule type" value="Genomic_DNA"/>
</dbReference>
<dbReference type="GO" id="GO:0005975">
    <property type="term" value="P:carbohydrate metabolic process"/>
    <property type="evidence" value="ECO:0007669"/>
    <property type="project" value="InterPro"/>
</dbReference>
<dbReference type="Pfam" id="PF00704">
    <property type="entry name" value="Glyco_hydro_18"/>
    <property type="match status" value="1"/>
</dbReference>
<keyword evidence="4" id="KW-1185">Reference proteome</keyword>
<gene>
    <name evidence="3" type="ORF">EDM56_27450</name>
</gene>
<dbReference type="PROSITE" id="PS51257">
    <property type="entry name" value="PROKAR_LIPOPROTEIN"/>
    <property type="match status" value="1"/>
</dbReference>
<dbReference type="InterPro" id="IPR029070">
    <property type="entry name" value="Chitinase_insertion_sf"/>
</dbReference>
<proteinExistence type="predicted"/>
<dbReference type="InterPro" id="IPR011583">
    <property type="entry name" value="Chitinase_II/V-like_cat"/>
</dbReference>
<comment type="caution">
    <text evidence="3">The sequence shown here is derived from an EMBL/GenBank/DDBJ whole genome shotgun (WGS) entry which is preliminary data.</text>
</comment>
<feature type="domain" description="GH18" evidence="2">
    <location>
        <begin position="48"/>
        <end position="358"/>
    </location>
</feature>
<keyword evidence="1" id="KW-0732">Signal</keyword>
<evidence type="ECO:0000313" key="4">
    <source>
        <dbReference type="Proteomes" id="UP000271031"/>
    </source>
</evidence>
<dbReference type="PANTHER" id="PTHR46066:SF2">
    <property type="entry name" value="CHITINASE DOMAIN-CONTAINING PROTEIN 1"/>
    <property type="match status" value="1"/>
</dbReference>
<dbReference type="OrthoDB" id="9775889at2"/>
<protein>
    <recommendedName>
        <fullName evidence="2">GH18 domain-containing protein</fullName>
    </recommendedName>
</protein>
<dbReference type="Gene3D" id="3.20.20.80">
    <property type="entry name" value="Glycosidases"/>
    <property type="match status" value="1"/>
</dbReference>
<dbReference type="Proteomes" id="UP000271031">
    <property type="component" value="Unassembled WGS sequence"/>
</dbReference>
<dbReference type="SUPFAM" id="SSF51445">
    <property type="entry name" value="(Trans)glycosidases"/>
    <property type="match status" value="1"/>
</dbReference>
<dbReference type="SMART" id="SM00636">
    <property type="entry name" value="Glyco_18"/>
    <property type="match status" value="1"/>
</dbReference>
<dbReference type="PROSITE" id="PS51910">
    <property type="entry name" value="GH18_2"/>
    <property type="match status" value="1"/>
</dbReference>
<dbReference type="InterPro" id="IPR001223">
    <property type="entry name" value="Glyco_hydro18_cat"/>
</dbReference>
<evidence type="ECO:0000256" key="1">
    <source>
        <dbReference type="SAM" id="SignalP"/>
    </source>
</evidence>
<name>A0A3M8CXI1_9BACL</name>
<reference evidence="3 4" key="1">
    <citation type="submission" date="2018-10" db="EMBL/GenBank/DDBJ databases">
        <title>Phylogenomics of Brevibacillus.</title>
        <authorList>
            <person name="Dunlap C."/>
        </authorList>
    </citation>
    <scope>NUCLEOTIDE SEQUENCE [LARGE SCALE GENOMIC DNA]</scope>
    <source>
        <strain evidence="3 4">JCM 15716</strain>
    </source>
</reference>